<dbReference type="PANTHER" id="PTHR47359:SF3">
    <property type="entry name" value="NLP_P60 DOMAIN-CONTAINING PROTEIN-RELATED"/>
    <property type="match status" value="1"/>
</dbReference>
<dbReference type="AlphaFoldDB" id="A0A221W8A9"/>
<dbReference type="PROSITE" id="PS51935">
    <property type="entry name" value="NLPC_P60"/>
    <property type="match status" value="1"/>
</dbReference>
<dbReference type="RefSeq" id="WP_093943241.1">
    <property type="nucleotide sequence ID" value="NZ_CP022521.1"/>
</dbReference>
<dbReference type="Gene3D" id="3.90.1720.10">
    <property type="entry name" value="endopeptidase domain like (from Nostoc punctiforme)"/>
    <property type="match status" value="1"/>
</dbReference>
<accession>A0A221W8A9</accession>
<organism evidence="5 6">
    <name type="scientific">Actinoalloteichus hoggarensis</name>
    <dbReference type="NCBI Taxonomy" id="1470176"/>
    <lineage>
        <taxon>Bacteria</taxon>
        <taxon>Bacillati</taxon>
        <taxon>Actinomycetota</taxon>
        <taxon>Actinomycetes</taxon>
        <taxon>Pseudonocardiales</taxon>
        <taxon>Pseudonocardiaceae</taxon>
        <taxon>Actinoalloteichus</taxon>
    </lineage>
</organism>
<keyword evidence="3 5" id="KW-0378">Hydrolase</keyword>
<evidence type="ECO:0000256" key="3">
    <source>
        <dbReference type="ARBA" id="ARBA00022801"/>
    </source>
</evidence>
<dbReference type="Pfam" id="PF00877">
    <property type="entry name" value="NLPC_P60"/>
    <property type="match status" value="1"/>
</dbReference>
<evidence type="ECO:0000256" key="1">
    <source>
        <dbReference type="ARBA" id="ARBA00007074"/>
    </source>
</evidence>
<evidence type="ECO:0000256" key="2">
    <source>
        <dbReference type="ARBA" id="ARBA00022670"/>
    </source>
</evidence>
<dbReference type="EMBL" id="CP022521">
    <property type="protein sequence ID" value="ASO22240.1"/>
    <property type="molecule type" value="Genomic_DNA"/>
</dbReference>
<sequence length="329" mass="35446">MRKLMLFGFLAAAGFVAFLVYGGVSTVVSSGTAYAGTYSYCVPQHGLWGGEDAGLGERDAATLDDESLDITAQIIGIGKERDESPRAWQIAIQAGKTESNLHNLDYGDRDSLGIFQMRPSMGWGTPEQLQDPVYQINKFYDVLLTVPGWEEMRPGDAAQAVERSAFPDRYHRWEAMAVFLIAELGGVTDIDDCRDLPPADERAALAIDFALAQIGKPYVWGATGPGTFDCSGLTLRAWEAAGVTIPRVSQDQFLGAGMPVPLDEALPGDLIFWGAGRSPRAVDHVALYLGNNEVVHAPQPGDVVKRAPLWDGGKLIPTAIRPGPATQLT</sequence>
<reference evidence="5 6" key="1">
    <citation type="submission" date="2017-07" db="EMBL/GenBank/DDBJ databases">
        <title>Complete genome sequence of Actinoalloteichus hoggarensis DSM 45943, type strain of Actinoalloteichus hoggarensis.</title>
        <authorList>
            <person name="Ruckert C."/>
            <person name="Nouioui I."/>
            <person name="Willmese J."/>
            <person name="van Wezel G."/>
            <person name="Klenk H.-P."/>
            <person name="Kalinowski J."/>
            <person name="Zotchev S.B."/>
        </authorList>
    </citation>
    <scope>NUCLEOTIDE SEQUENCE [LARGE SCALE GENOMIC DNA]</scope>
    <source>
        <strain evidence="5 6">DSM 45943</strain>
    </source>
</reference>
<dbReference type="KEGG" id="ahg:AHOG_23150"/>
<name>A0A221W8A9_9PSEU</name>
<dbReference type="PANTHER" id="PTHR47359">
    <property type="entry name" value="PEPTIDOGLYCAN DL-ENDOPEPTIDASE CWLO"/>
    <property type="match status" value="1"/>
</dbReference>
<dbReference type="GO" id="GO:0006508">
    <property type="term" value="P:proteolysis"/>
    <property type="evidence" value="ECO:0007669"/>
    <property type="project" value="UniProtKB-KW"/>
</dbReference>
<dbReference type="InterPro" id="IPR000064">
    <property type="entry name" value="NLP_P60_dom"/>
</dbReference>
<keyword evidence="6" id="KW-1185">Reference proteome</keyword>
<keyword evidence="4" id="KW-0788">Thiol protease</keyword>
<dbReference type="EC" id="3.4.-.-" evidence="5"/>
<evidence type="ECO:0000313" key="5">
    <source>
        <dbReference type="EMBL" id="ASO22240.1"/>
    </source>
</evidence>
<evidence type="ECO:0000256" key="4">
    <source>
        <dbReference type="ARBA" id="ARBA00022807"/>
    </source>
</evidence>
<dbReference type="Proteomes" id="UP000204221">
    <property type="component" value="Chromosome"/>
</dbReference>
<proteinExistence type="inferred from homology"/>
<comment type="similarity">
    <text evidence="1">Belongs to the peptidase C40 family.</text>
</comment>
<dbReference type="GO" id="GO:0008234">
    <property type="term" value="F:cysteine-type peptidase activity"/>
    <property type="evidence" value="ECO:0007669"/>
    <property type="project" value="UniProtKB-KW"/>
</dbReference>
<dbReference type="SUPFAM" id="SSF54001">
    <property type="entry name" value="Cysteine proteinases"/>
    <property type="match status" value="1"/>
</dbReference>
<dbReference type="InterPro" id="IPR051794">
    <property type="entry name" value="PG_Endopeptidase_C40"/>
</dbReference>
<dbReference type="OrthoDB" id="5496837at2"/>
<evidence type="ECO:0000313" key="6">
    <source>
        <dbReference type="Proteomes" id="UP000204221"/>
    </source>
</evidence>
<gene>
    <name evidence="5" type="ORF">AHOG_23150</name>
</gene>
<dbReference type="InterPro" id="IPR038765">
    <property type="entry name" value="Papain-like_cys_pep_sf"/>
</dbReference>
<protein>
    <submittedName>
        <fullName evidence="5">Putative endopeptidase</fullName>
        <ecNumber evidence="5">3.4.-.-</ecNumber>
    </submittedName>
</protein>
<keyword evidence="2" id="KW-0645">Protease</keyword>